<evidence type="ECO:0000313" key="2">
    <source>
        <dbReference type="EMBL" id="GLJ58782.1"/>
    </source>
</evidence>
<dbReference type="PANTHER" id="PTHR31170">
    <property type="entry name" value="BNAC04G53230D PROTEIN"/>
    <property type="match status" value="1"/>
</dbReference>
<sequence length="174" mass="20348">MSLSDSLISIPNGTQDDIPESSRRSQRQSDGSSNICRAGEEVCIFRVLHSMMIFNRQAYVPSIVSLGPYHHGSTKLEKKIREHHEEERNCDGEKCLEKKIRQYYEEEINCDGEKLCWMMINDACFILDFVKCAAEPGPKNRQGCFNLVFQNKDYKNSSHNYILSLFWRRQLFWL</sequence>
<reference evidence="2" key="1">
    <citation type="submission" date="2022-12" db="EMBL/GenBank/DDBJ databases">
        <title>Chromosome-Level Genome Assembly of Japanese Cedar (Cryptomeriajaponica D. Don).</title>
        <authorList>
            <person name="Fujino T."/>
            <person name="Yamaguchi K."/>
            <person name="Yokoyama T."/>
            <person name="Hamanaka T."/>
            <person name="Harazono Y."/>
            <person name="Kamada H."/>
            <person name="Kobayashi W."/>
            <person name="Ujino-Ihara T."/>
            <person name="Uchiyama K."/>
            <person name="Matsumoto A."/>
            <person name="Izuno A."/>
            <person name="Tsumura Y."/>
            <person name="Toyoda A."/>
            <person name="Shigenobu S."/>
            <person name="Moriguchi Y."/>
            <person name="Ueno S."/>
            <person name="Kasahara M."/>
        </authorList>
    </citation>
    <scope>NUCLEOTIDE SEQUENCE</scope>
</reference>
<comment type="caution">
    <text evidence="2">The sequence shown here is derived from an EMBL/GenBank/DDBJ whole genome shotgun (WGS) entry which is preliminary data.</text>
</comment>
<dbReference type="AlphaFoldDB" id="A0AAD3NVH2"/>
<keyword evidence="3" id="KW-1185">Reference proteome</keyword>
<dbReference type="Pfam" id="PF03140">
    <property type="entry name" value="DUF247"/>
    <property type="match status" value="1"/>
</dbReference>
<accession>A0AAD3NVH2</accession>
<feature type="region of interest" description="Disordered" evidence="1">
    <location>
        <begin position="1"/>
        <end position="33"/>
    </location>
</feature>
<dbReference type="EMBL" id="BSEH01000531">
    <property type="protein sequence ID" value="GLJ58782.1"/>
    <property type="molecule type" value="Genomic_DNA"/>
</dbReference>
<dbReference type="Proteomes" id="UP001234787">
    <property type="component" value="Unassembled WGS sequence"/>
</dbReference>
<protein>
    <submittedName>
        <fullName evidence="2">Uncharacterized protein</fullName>
    </submittedName>
</protein>
<evidence type="ECO:0000256" key="1">
    <source>
        <dbReference type="SAM" id="MobiDB-lite"/>
    </source>
</evidence>
<gene>
    <name evidence="2" type="ORF">SUGI_1476110</name>
</gene>
<feature type="compositionally biased region" description="Polar residues" evidence="1">
    <location>
        <begin position="1"/>
        <end position="15"/>
    </location>
</feature>
<organism evidence="2 3">
    <name type="scientific">Cryptomeria japonica</name>
    <name type="common">Japanese cedar</name>
    <name type="synonym">Cupressus japonica</name>
    <dbReference type="NCBI Taxonomy" id="3369"/>
    <lineage>
        <taxon>Eukaryota</taxon>
        <taxon>Viridiplantae</taxon>
        <taxon>Streptophyta</taxon>
        <taxon>Embryophyta</taxon>
        <taxon>Tracheophyta</taxon>
        <taxon>Spermatophyta</taxon>
        <taxon>Pinopsida</taxon>
        <taxon>Pinidae</taxon>
        <taxon>Conifers II</taxon>
        <taxon>Cupressales</taxon>
        <taxon>Cupressaceae</taxon>
        <taxon>Cryptomeria</taxon>
    </lineage>
</organism>
<evidence type="ECO:0000313" key="3">
    <source>
        <dbReference type="Proteomes" id="UP001234787"/>
    </source>
</evidence>
<proteinExistence type="predicted"/>
<dbReference type="InterPro" id="IPR004158">
    <property type="entry name" value="DUF247_pln"/>
</dbReference>
<name>A0AAD3NVH2_CRYJA</name>